<proteinExistence type="predicted"/>
<evidence type="ECO:0000313" key="2">
    <source>
        <dbReference type="Proteomes" id="UP000273611"/>
    </source>
</evidence>
<reference evidence="1 2" key="1">
    <citation type="journal article" date="2015" name="Int. J. Syst. Evol. Microbiol.">
        <title>Rhizobium anhuiense sp. nov., isolated from effective nodules of Vicia faba and Pisum sativum.</title>
        <authorList>
            <person name="Zhang Y.J."/>
            <person name="Zheng W.T."/>
            <person name="Everall I."/>
            <person name="Young J.P."/>
            <person name="Zhang X.X."/>
            <person name="Tian C.F."/>
            <person name="Sui X.H."/>
            <person name="Wang E.T."/>
            <person name="Chen W.X."/>
        </authorList>
    </citation>
    <scope>NUCLEOTIDE SEQUENCE [LARGE SCALE GENOMIC DNA]</scope>
    <source>
        <strain evidence="1 2">CCBAU 23252</strain>
    </source>
</reference>
<organism evidence="1 2">
    <name type="scientific">Rhizobium anhuiense</name>
    <dbReference type="NCBI Taxonomy" id="1184720"/>
    <lineage>
        <taxon>Bacteria</taxon>
        <taxon>Pseudomonadati</taxon>
        <taxon>Pseudomonadota</taxon>
        <taxon>Alphaproteobacteria</taxon>
        <taxon>Hyphomicrobiales</taxon>
        <taxon>Rhizobiaceae</taxon>
        <taxon>Rhizobium/Agrobacterium group</taxon>
        <taxon>Rhizobium</taxon>
    </lineage>
</organism>
<accession>A0A3S0XN99</accession>
<protein>
    <submittedName>
        <fullName evidence="1">Uncharacterized protein</fullName>
    </submittedName>
</protein>
<gene>
    <name evidence="1" type="ORF">EEQ99_10865</name>
</gene>
<dbReference type="AlphaFoldDB" id="A0A3S0XN99"/>
<evidence type="ECO:0000313" key="1">
    <source>
        <dbReference type="EMBL" id="RUM02254.1"/>
    </source>
</evidence>
<dbReference type="Proteomes" id="UP000273611">
    <property type="component" value="Unassembled WGS sequence"/>
</dbReference>
<sequence>MTIAIRLYLPLRFAGVRDRRKSPADQPDSAKEMPFNGHNCRRLSSRFGYPELGLMLIVRR</sequence>
<name>A0A3S0XN99_9HYPH</name>
<dbReference type="EMBL" id="RIBW01000003">
    <property type="protein sequence ID" value="RUM02254.1"/>
    <property type="molecule type" value="Genomic_DNA"/>
</dbReference>
<comment type="caution">
    <text evidence="1">The sequence shown here is derived from an EMBL/GenBank/DDBJ whole genome shotgun (WGS) entry which is preliminary data.</text>
</comment>